<keyword evidence="3 6" id="KW-0812">Transmembrane</keyword>
<feature type="transmembrane region" description="Helical" evidence="6">
    <location>
        <begin position="6"/>
        <end position="28"/>
    </location>
</feature>
<dbReference type="InterPro" id="IPR007156">
    <property type="entry name" value="MamQ_LemA"/>
</dbReference>
<evidence type="ECO:0000256" key="2">
    <source>
        <dbReference type="ARBA" id="ARBA00008854"/>
    </source>
</evidence>
<keyword evidence="5 6" id="KW-0472">Membrane</keyword>
<reference evidence="7 8" key="1">
    <citation type="submission" date="2017-09" db="EMBL/GenBank/DDBJ databases">
        <title>Sequencing the genomes of two abundant thermophiles in Great Basin hot springs: Thermocrinis jamiesonii and novel Chloroflexi Thermoflexus hugenholtzii.</title>
        <authorList>
            <person name="Hedlund B."/>
        </authorList>
    </citation>
    <scope>NUCLEOTIDE SEQUENCE [LARGE SCALE GENOMIC DNA]</scope>
    <source>
        <strain evidence="7 8">G233</strain>
    </source>
</reference>
<keyword evidence="4 6" id="KW-1133">Transmembrane helix</keyword>
<dbReference type="PANTHER" id="PTHR34478:SF2">
    <property type="entry name" value="MEMBRANE PROTEIN"/>
    <property type="match status" value="1"/>
</dbReference>
<evidence type="ECO:0000256" key="5">
    <source>
        <dbReference type="ARBA" id="ARBA00023136"/>
    </source>
</evidence>
<evidence type="ECO:0000256" key="6">
    <source>
        <dbReference type="SAM" id="Phobius"/>
    </source>
</evidence>
<comment type="similarity">
    <text evidence="2">Belongs to the LemA family.</text>
</comment>
<dbReference type="Proteomes" id="UP000223071">
    <property type="component" value="Unassembled WGS sequence"/>
</dbReference>
<evidence type="ECO:0000313" key="7">
    <source>
        <dbReference type="EMBL" id="PFG74787.1"/>
    </source>
</evidence>
<evidence type="ECO:0000256" key="3">
    <source>
        <dbReference type="ARBA" id="ARBA00022692"/>
    </source>
</evidence>
<keyword evidence="8" id="KW-1185">Reference proteome</keyword>
<protein>
    <submittedName>
        <fullName evidence="7">LemA protein</fullName>
    </submittedName>
</protein>
<gene>
    <name evidence="7" type="ORF">A9A59_2028</name>
</gene>
<dbReference type="EMBL" id="PDJQ01000001">
    <property type="protein sequence ID" value="PFG74787.1"/>
    <property type="molecule type" value="Genomic_DNA"/>
</dbReference>
<evidence type="ECO:0000313" key="8">
    <source>
        <dbReference type="Proteomes" id="UP000223071"/>
    </source>
</evidence>
<dbReference type="RefSeq" id="WP_278286871.1">
    <property type="nucleotide sequence ID" value="NZ_PDJQ01000001.1"/>
</dbReference>
<evidence type="ECO:0000256" key="1">
    <source>
        <dbReference type="ARBA" id="ARBA00004167"/>
    </source>
</evidence>
<dbReference type="AlphaFoldDB" id="A0A2A9HFH1"/>
<name>A0A2A9HFH1_TEPT2</name>
<sequence length="189" mass="21182">MTGLIVLVVVIVIALVLVFWVIGLYNGLARARIRVKESWSGIDVQLKRRSSLIPNLVETVKGYAAHEKEVLENVTRARAMLDRAQTPGQAAQADNMLTGALRSLFAVVEAYPDLKANQNFLELQRELTDTEDKIAYARQFYNANVRVYNEKVATIPSSIIAGMFNFEPAEFYEAEEAAREDVRVSFVSN</sequence>
<comment type="caution">
    <text evidence="7">The sequence shown here is derived from an EMBL/GenBank/DDBJ whole genome shotgun (WGS) entry which is preliminary data.</text>
</comment>
<dbReference type="Pfam" id="PF04011">
    <property type="entry name" value="LemA"/>
    <property type="match status" value="1"/>
</dbReference>
<dbReference type="GO" id="GO:0016020">
    <property type="term" value="C:membrane"/>
    <property type="evidence" value="ECO:0007669"/>
    <property type="project" value="UniProtKB-SubCell"/>
</dbReference>
<organism evidence="7 8">
    <name type="scientific">Tepidiforma thermophila (strain KCTC 52669 / CGMCC 1.13589 / G233)</name>
    <dbReference type="NCBI Taxonomy" id="2761530"/>
    <lineage>
        <taxon>Bacteria</taxon>
        <taxon>Bacillati</taxon>
        <taxon>Chloroflexota</taxon>
        <taxon>Tepidiformia</taxon>
        <taxon>Tepidiformales</taxon>
        <taxon>Tepidiformaceae</taxon>
        <taxon>Tepidiforma</taxon>
    </lineage>
</organism>
<proteinExistence type="inferred from homology"/>
<dbReference type="SUPFAM" id="SSF140478">
    <property type="entry name" value="LemA-like"/>
    <property type="match status" value="1"/>
</dbReference>
<comment type="subcellular location">
    <subcellularLocation>
        <location evidence="1">Membrane</location>
        <topology evidence="1">Single-pass membrane protein</topology>
    </subcellularLocation>
</comment>
<dbReference type="PANTHER" id="PTHR34478">
    <property type="entry name" value="PROTEIN LEMA"/>
    <property type="match status" value="1"/>
</dbReference>
<dbReference type="InterPro" id="IPR023353">
    <property type="entry name" value="LemA-like_dom_sf"/>
</dbReference>
<dbReference type="Gene3D" id="1.20.1440.20">
    <property type="entry name" value="LemA-like domain"/>
    <property type="match status" value="1"/>
</dbReference>
<accession>A0A2A9HFH1</accession>
<evidence type="ECO:0000256" key="4">
    <source>
        <dbReference type="ARBA" id="ARBA00022989"/>
    </source>
</evidence>